<dbReference type="AlphaFoldDB" id="A0AAF0ENE4"/>
<dbReference type="Proteomes" id="UP001213623">
    <property type="component" value="Chromosome 2"/>
</dbReference>
<evidence type="ECO:0000313" key="3">
    <source>
        <dbReference type="Proteomes" id="UP001213623"/>
    </source>
</evidence>
<dbReference type="InterPro" id="IPR027417">
    <property type="entry name" value="P-loop_NTPase"/>
</dbReference>
<feature type="domain" description="Phosphoribulokinase/uridine kinase" evidence="1">
    <location>
        <begin position="27"/>
        <end position="178"/>
    </location>
</feature>
<keyword evidence="3" id="KW-1185">Reference proteome</keyword>
<evidence type="ECO:0000259" key="1">
    <source>
        <dbReference type="Pfam" id="PF00485"/>
    </source>
</evidence>
<reference evidence="2" key="1">
    <citation type="submission" date="2023-03" db="EMBL/GenBank/DDBJ databases">
        <title>Mating type loci evolution in Malassezia.</title>
        <authorList>
            <person name="Coelho M.A."/>
        </authorList>
    </citation>
    <scope>NUCLEOTIDE SEQUENCE</scope>
    <source>
        <strain evidence="2">CBS 9557</strain>
    </source>
</reference>
<name>A0AAF0ENE4_9BASI</name>
<dbReference type="InterPro" id="IPR006083">
    <property type="entry name" value="PRK/URK"/>
</dbReference>
<sequence length="198" mass="22006">MDEIAAGLAHNVLSIYDIHDTARRCLLGLAGVPGSGKSTLAARLAARMNEAHPGSCVCISMDGWHYPRSHLDRMADPSEAYRRRGAAFTFDAEAFVAFVQRARVRLDVTIRAPSFSHAEKDPVPDAILIEPSHRIILFEGLYCCLDVEPWVQAARCWDLAWFLDVPQDIARTRLIRRHVDAGIAPDEAAAAERGIRYQ</sequence>
<accession>A0AAF0ENE4</accession>
<protein>
    <recommendedName>
        <fullName evidence="1">Phosphoribulokinase/uridine kinase domain-containing protein</fullName>
    </recommendedName>
</protein>
<dbReference type="GO" id="GO:0005524">
    <property type="term" value="F:ATP binding"/>
    <property type="evidence" value="ECO:0007669"/>
    <property type="project" value="InterPro"/>
</dbReference>
<evidence type="ECO:0000313" key="2">
    <source>
        <dbReference type="EMBL" id="WFD25936.1"/>
    </source>
</evidence>
<dbReference type="GO" id="GO:0016301">
    <property type="term" value="F:kinase activity"/>
    <property type="evidence" value="ECO:0007669"/>
    <property type="project" value="InterPro"/>
</dbReference>
<dbReference type="Gene3D" id="3.40.50.300">
    <property type="entry name" value="P-loop containing nucleotide triphosphate hydrolases"/>
    <property type="match status" value="3"/>
</dbReference>
<dbReference type="SUPFAM" id="SSF52540">
    <property type="entry name" value="P-loop containing nucleoside triphosphate hydrolases"/>
    <property type="match status" value="1"/>
</dbReference>
<gene>
    <name evidence="2" type="ORF">MNAN1_000909</name>
</gene>
<dbReference type="EMBL" id="CP119893">
    <property type="protein sequence ID" value="WFD25936.1"/>
    <property type="molecule type" value="Genomic_DNA"/>
</dbReference>
<proteinExistence type="predicted"/>
<organism evidence="2 3">
    <name type="scientific">Malassezia nana</name>
    <dbReference type="NCBI Taxonomy" id="180528"/>
    <lineage>
        <taxon>Eukaryota</taxon>
        <taxon>Fungi</taxon>
        <taxon>Dikarya</taxon>
        <taxon>Basidiomycota</taxon>
        <taxon>Ustilaginomycotina</taxon>
        <taxon>Malasseziomycetes</taxon>
        <taxon>Malasseziales</taxon>
        <taxon>Malasseziaceae</taxon>
        <taxon>Malassezia</taxon>
    </lineage>
</organism>
<dbReference type="Pfam" id="PF00485">
    <property type="entry name" value="PRK"/>
    <property type="match status" value="1"/>
</dbReference>
<dbReference type="PANTHER" id="PTHR10285">
    <property type="entry name" value="URIDINE KINASE"/>
    <property type="match status" value="1"/>
</dbReference>